<dbReference type="GO" id="GO:0016020">
    <property type="term" value="C:membrane"/>
    <property type="evidence" value="ECO:0007669"/>
    <property type="project" value="TreeGrafter"/>
</dbReference>
<gene>
    <name evidence="5" type="ordered locus">Gobs_2833</name>
</gene>
<dbReference type="KEGG" id="gob:Gobs_2833"/>
<evidence type="ECO:0000256" key="2">
    <source>
        <dbReference type="ARBA" id="ARBA00022801"/>
    </source>
</evidence>
<name>D2S7K4_GEOOG</name>
<feature type="signal peptide" evidence="3">
    <location>
        <begin position="1"/>
        <end position="38"/>
    </location>
</feature>
<dbReference type="RefSeq" id="WP_012948896.1">
    <property type="nucleotide sequence ID" value="NC_013757.1"/>
</dbReference>
<dbReference type="STRING" id="526225.Gobs_2833"/>
<keyword evidence="6" id="KW-1185">Reference proteome</keyword>
<reference evidence="6" key="2">
    <citation type="submission" date="2010-01" db="EMBL/GenBank/DDBJ databases">
        <title>The complete genome of Geodermatophilus obscurus DSM 43160.</title>
        <authorList>
            <consortium name="US DOE Joint Genome Institute (JGI-PGF)"/>
            <person name="Lucas S."/>
            <person name="Copeland A."/>
            <person name="Lapidus A."/>
            <person name="Glavina del Rio T."/>
            <person name="Dalin E."/>
            <person name="Tice H."/>
            <person name="Bruce D."/>
            <person name="Goodwin L."/>
            <person name="Pitluck S."/>
            <person name="Kyrpides N."/>
            <person name="Mavromatis K."/>
            <person name="Ivanova N."/>
            <person name="Munk A.C."/>
            <person name="Brettin T."/>
            <person name="Detter J.C."/>
            <person name="Han C."/>
            <person name="Larimer F."/>
            <person name="Land M."/>
            <person name="Hauser L."/>
            <person name="Markowitz V."/>
            <person name="Cheng J.-F."/>
            <person name="Hugenholtz P."/>
            <person name="Woyke T."/>
            <person name="Wu D."/>
            <person name="Jando M."/>
            <person name="Schneider S."/>
            <person name="Klenk H.-P."/>
            <person name="Eisen J.A."/>
        </authorList>
    </citation>
    <scope>NUCLEOTIDE SEQUENCE [LARGE SCALE GENOMIC DNA]</scope>
    <source>
        <strain evidence="6">ATCC 25078 / DSM 43160 / JCM 3152 / KCC A-0152 / KCTC 9177 / NBRC 13315 / NRRL B-3577 / G-20</strain>
    </source>
</reference>
<sequence length="227" mass="24394">MRRGRASTCPVVSPGPERWIASVIGALLLVLLAPPARAASAPQPCAAGHVRLTFDDGPHPTATPRILDTLADRGAEATFFVTGEMTTARPDLVRRASQEGHRIGNHSWSHPELITLDRTQVASQLRRTNQAIELATGNAPSEWRPPYGATNDLVQAAARDVGLDTMVLWTVDPRDWADPPATTIRDRVLQGVRPGSIVLLHDATGQNTPAALPMILDGLAARGYCTR</sequence>
<dbReference type="InterPro" id="IPR050248">
    <property type="entry name" value="Polysacc_deacetylase_ArnD"/>
</dbReference>
<dbReference type="PROSITE" id="PS51677">
    <property type="entry name" value="NODB"/>
    <property type="match status" value="1"/>
</dbReference>
<dbReference type="SUPFAM" id="SSF88713">
    <property type="entry name" value="Glycoside hydrolase/deacetylase"/>
    <property type="match status" value="1"/>
</dbReference>
<keyword evidence="2" id="KW-0378">Hydrolase</keyword>
<dbReference type="GO" id="GO:0016810">
    <property type="term" value="F:hydrolase activity, acting on carbon-nitrogen (but not peptide) bonds"/>
    <property type="evidence" value="ECO:0007669"/>
    <property type="project" value="InterPro"/>
</dbReference>
<feature type="chain" id="PRO_5003036786" evidence="3">
    <location>
        <begin position="39"/>
        <end position="227"/>
    </location>
</feature>
<dbReference type="InterPro" id="IPR002509">
    <property type="entry name" value="NODB_dom"/>
</dbReference>
<dbReference type="HOGENOM" id="CLU_021264_0_0_11"/>
<dbReference type="CDD" id="cd10917">
    <property type="entry name" value="CE4_NodB_like_6s_7s"/>
    <property type="match status" value="1"/>
</dbReference>
<dbReference type="Pfam" id="PF01522">
    <property type="entry name" value="Polysacc_deac_1"/>
    <property type="match status" value="1"/>
</dbReference>
<reference evidence="5 6" key="1">
    <citation type="journal article" date="2010" name="Stand. Genomic Sci.">
        <title>Complete genome sequence of Geodermatophilus obscurus type strain (G-20).</title>
        <authorList>
            <person name="Ivanova N."/>
            <person name="Sikorski J."/>
            <person name="Jando M."/>
            <person name="Munk C."/>
            <person name="Lapidus A."/>
            <person name="Glavina Del Rio T."/>
            <person name="Copeland A."/>
            <person name="Tice H."/>
            <person name="Cheng J.-F."/>
            <person name="Lucas S."/>
            <person name="Chen F."/>
            <person name="Nolan M."/>
            <person name="Bruce D."/>
            <person name="Goodwin L."/>
            <person name="Pitluck S."/>
            <person name="Mavromatis K."/>
            <person name="Mikhailova N."/>
            <person name="Pati A."/>
            <person name="Chen A."/>
            <person name="Palaniappan K."/>
            <person name="Land M."/>
            <person name="Hauser L."/>
            <person name="Chang Y.-J."/>
            <person name="Jeffries C.D."/>
            <person name="Meincke L."/>
            <person name="Brettin T."/>
            <person name="Detter J.C."/>
            <person name="Detter J.C."/>
            <person name="Rohde M."/>
            <person name="Goeker M."/>
            <person name="Bristow J."/>
            <person name="Eisen J.A."/>
            <person name="Markowitz V."/>
            <person name="Hugenholtz P."/>
            <person name="Kyrpides N.C."/>
            <person name="Klenk H.-P."/>
        </authorList>
    </citation>
    <scope>NUCLEOTIDE SEQUENCE [LARGE SCALE GENOMIC DNA]</scope>
    <source>
        <strain evidence="6">ATCC 25078 / DSM 43160 / JCM 3152 / KCC A-0152 / KCTC 9177 / NBRC 13315 / NRRL B-3577 / G-20</strain>
    </source>
</reference>
<evidence type="ECO:0000256" key="1">
    <source>
        <dbReference type="ARBA" id="ARBA00022723"/>
    </source>
</evidence>
<proteinExistence type="predicted"/>
<dbReference type="PANTHER" id="PTHR10587:SF133">
    <property type="entry name" value="CHITIN DEACETYLASE 1-RELATED"/>
    <property type="match status" value="1"/>
</dbReference>
<dbReference type="PANTHER" id="PTHR10587">
    <property type="entry name" value="GLYCOSYL TRANSFERASE-RELATED"/>
    <property type="match status" value="1"/>
</dbReference>
<dbReference type="AlphaFoldDB" id="D2S7K4"/>
<dbReference type="GO" id="GO:0005975">
    <property type="term" value="P:carbohydrate metabolic process"/>
    <property type="evidence" value="ECO:0007669"/>
    <property type="project" value="InterPro"/>
</dbReference>
<dbReference type="GO" id="GO:0046872">
    <property type="term" value="F:metal ion binding"/>
    <property type="evidence" value="ECO:0007669"/>
    <property type="project" value="UniProtKB-KW"/>
</dbReference>
<dbReference type="InterPro" id="IPR011330">
    <property type="entry name" value="Glyco_hydro/deAcase_b/a-brl"/>
</dbReference>
<dbReference type="Gene3D" id="3.20.20.370">
    <property type="entry name" value="Glycoside hydrolase/deacetylase"/>
    <property type="match status" value="1"/>
</dbReference>
<feature type="domain" description="NodB homology" evidence="4">
    <location>
        <begin position="48"/>
        <end position="227"/>
    </location>
</feature>
<dbReference type="eggNOG" id="COG0726">
    <property type="taxonomic scope" value="Bacteria"/>
</dbReference>
<evidence type="ECO:0000259" key="4">
    <source>
        <dbReference type="PROSITE" id="PS51677"/>
    </source>
</evidence>
<accession>D2S7K4</accession>
<keyword evidence="3" id="KW-0732">Signal</keyword>
<evidence type="ECO:0000313" key="5">
    <source>
        <dbReference type="EMBL" id="ADB75463.1"/>
    </source>
</evidence>
<dbReference type="EMBL" id="CP001867">
    <property type="protein sequence ID" value="ADB75463.1"/>
    <property type="molecule type" value="Genomic_DNA"/>
</dbReference>
<evidence type="ECO:0000256" key="3">
    <source>
        <dbReference type="SAM" id="SignalP"/>
    </source>
</evidence>
<protein>
    <submittedName>
        <fullName evidence="5">Polysaccharide deacetylase</fullName>
    </submittedName>
</protein>
<dbReference type="Proteomes" id="UP000001382">
    <property type="component" value="Chromosome"/>
</dbReference>
<evidence type="ECO:0000313" key="6">
    <source>
        <dbReference type="Proteomes" id="UP000001382"/>
    </source>
</evidence>
<keyword evidence="1" id="KW-0479">Metal-binding</keyword>
<organism evidence="5 6">
    <name type="scientific">Geodermatophilus obscurus (strain ATCC 25078 / DSM 43160 / JCM 3152 / CCUG 61914 / KCC A-0152 / KCTC 9177 / NBRC 13315 / NRRL B-3577 / G-20)</name>
    <dbReference type="NCBI Taxonomy" id="526225"/>
    <lineage>
        <taxon>Bacteria</taxon>
        <taxon>Bacillati</taxon>
        <taxon>Actinomycetota</taxon>
        <taxon>Actinomycetes</taxon>
        <taxon>Geodermatophilales</taxon>
        <taxon>Geodermatophilaceae</taxon>
        <taxon>Geodermatophilus</taxon>
    </lineage>
</organism>